<evidence type="ECO:0000256" key="1">
    <source>
        <dbReference type="SAM" id="Phobius"/>
    </source>
</evidence>
<proteinExistence type="predicted"/>
<sequence length="608" mass="63580">MTDLVPSVPTPPAPPSTGRRRHVAAVAGVVGAVAAIGAGGWAWQGWMAQGPQAAQALPGDTLAYVGIDLDPPGGQKIEAYRALKRFPSLAKHLGLTSQDDLRRSLLDQVTAESGCDIGYDDLAAWAGDRAALAVVPSPGGKGDPEPVAVVQVSDVDKARAGLDEIAAGCDDEVGYALGDGWAVLARTNEVAAEVVADGRRTRLGDDADFQELTSAAGDAGVVTLYAAPEAGQALLDAVDDHPFLSFMVGAPAGLSTDPVDMLLSLTSLHSYGVEAGAELMAEMSPEEKRLWKRMERFDELSPAEQDELMKEMDELYPDEPGMGGVASEEEMPEIDEEELMGDFSMPIPDDVRRRLEDFTGLGGVARLDEGALELEVVSDPIVSGDPVRYDGTDALAAISALPGDAALAFGGGFRDGWAEQAITHGPLSFGAEPKQLLADFEKATGLTAKDLEDLGGDSLAVIAGPGFEDAFDFEGVDEQVPLAVRITGDAGKVEAALAKVRTTVGGKDPLPSARSGDAVVIGADRGFVEEVARTKGSLGSTERFADVVPDAEDALTITWIDFDRGDWAEQLTDGDLSPSDLAPLDAAGITVTAAGERQRTVVRLTFDD</sequence>
<gene>
    <name evidence="2" type="ORF">BJ958_004188</name>
</gene>
<organism evidence="2 3">
    <name type="scientific">Nocardioides kongjuensis</name>
    <dbReference type="NCBI Taxonomy" id="349522"/>
    <lineage>
        <taxon>Bacteria</taxon>
        <taxon>Bacillati</taxon>
        <taxon>Actinomycetota</taxon>
        <taxon>Actinomycetes</taxon>
        <taxon>Propionibacteriales</taxon>
        <taxon>Nocardioidaceae</taxon>
        <taxon>Nocardioides</taxon>
    </lineage>
</organism>
<dbReference type="EMBL" id="JACCBF010000001">
    <property type="protein sequence ID" value="NYD32642.1"/>
    <property type="molecule type" value="Genomic_DNA"/>
</dbReference>
<keyword evidence="1" id="KW-0472">Membrane</keyword>
<name>A0A852S1D5_9ACTN</name>
<accession>A0A852S1D5</accession>
<evidence type="ECO:0008006" key="4">
    <source>
        <dbReference type="Google" id="ProtNLM"/>
    </source>
</evidence>
<dbReference type="Proteomes" id="UP000582231">
    <property type="component" value="Unassembled WGS sequence"/>
</dbReference>
<reference evidence="2 3" key="1">
    <citation type="submission" date="2020-07" db="EMBL/GenBank/DDBJ databases">
        <title>Sequencing the genomes of 1000 actinobacteria strains.</title>
        <authorList>
            <person name="Klenk H.-P."/>
        </authorList>
    </citation>
    <scope>NUCLEOTIDE SEQUENCE [LARGE SCALE GENOMIC DNA]</scope>
    <source>
        <strain evidence="2 3">DSM 19082</strain>
    </source>
</reference>
<evidence type="ECO:0000313" key="2">
    <source>
        <dbReference type="EMBL" id="NYD32642.1"/>
    </source>
</evidence>
<protein>
    <recommendedName>
        <fullName evidence="4">DUF3352 domain-containing protein</fullName>
    </recommendedName>
</protein>
<dbReference type="RefSeq" id="WP_179728790.1">
    <property type="nucleotide sequence ID" value="NZ_BAABEF010000001.1"/>
</dbReference>
<keyword evidence="3" id="KW-1185">Reference proteome</keyword>
<keyword evidence="1" id="KW-0812">Transmembrane</keyword>
<dbReference type="AlphaFoldDB" id="A0A852S1D5"/>
<evidence type="ECO:0000313" key="3">
    <source>
        <dbReference type="Proteomes" id="UP000582231"/>
    </source>
</evidence>
<keyword evidence="1" id="KW-1133">Transmembrane helix</keyword>
<comment type="caution">
    <text evidence="2">The sequence shown here is derived from an EMBL/GenBank/DDBJ whole genome shotgun (WGS) entry which is preliminary data.</text>
</comment>
<feature type="transmembrane region" description="Helical" evidence="1">
    <location>
        <begin position="23"/>
        <end position="43"/>
    </location>
</feature>